<dbReference type="InterPro" id="IPR011009">
    <property type="entry name" value="Kinase-like_dom_sf"/>
</dbReference>
<feature type="repeat" description="WD" evidence="5">
    <location>
        <begin position="626"/>
        <end position="667"/>
    </location>
</feature>
<evidence type="ECO:0000256" key="4">
    <source>
        <dbReference type="ARBA" id="ARBA00022840"/>
    </source>
</evidence>
<dbReference type="Gene3D" id="1.10.510.10">
    <property type="entry name" value="Transferase(Phosphotransferase) domain 1"/>
    <property type="match status" value="1"/>
</dbReference>
<comment type="caution">
    <text evidence="9">The sequence shown here is derived from an EMBL/GenBank/DDBJ whole genome shotgun (WGS) entry which is preliminary data.</text>
</comment>
<dbReference type="InterPro" id="IPR020472">
    <property type="entry name" value="WD40_PAC1"/>
</dbReference>
<feature type="region of interest" description="Disordered" evidence="7">
    <location>
        <begin position="346"/>
        <end position="431"/>
    </location>
</feature>
<dbReference type="PRINTS" id="PR00320">
    <property type="entry name" value="GPROTEINBRPT"/>
</dbReference>
<keyword evidence="9" id="KW-0808">Transferase</keyword>
<dbReference type="Proteomes" id="UP000604475">
    <property type="component" value="Unassembled WGS sequence"/>
</dbReference>
<protein>
    <submittedName>
        <fullName evidence="9">Serine/threonine protein kinase</fullName>
    </submittedName>
</protein>
<dbReference type="GO" id="GO:0004674">
    <property type="term" value="F:protein serine/threonine kinase activity"/>
    <property type="evidence" value="ECO:0007669"/>
    <property type="project" value="UniProtKB-KW"/>
</dbReference>
<feature type="repeat" description="WD" evidence="5">
    <location>
        <begin position="579"/>
        <end position="613"/>
    </location>
</feature>
<proteinExistence type="predicted"/>
<feature type="repeat" description="WD" evidence="5">
    <location>
        <begin position="487"/>
        <end position="528"/>
    </location>
</feature>
<dbReference type="PROSITE" id="PS00108">
    <property type="entry name" value="PROTEIN_KINASE_ST"/>
    <property type="match status" value="1"/>
</dbReference>
<dbReference type="PANTHER" id="PTHR19848:SF8">
    <property type="entry name" value="F-BOX AND WD REPEAT DOMAIN CONTAINING 7"/>
    <property type="match status" value="1"/>
</dbReference>
<evidence type="ECO:0000313" key="9">
    <source>
        <dbReference type="EMBL" id="MBL7628468.1"/>
    </source>
</evidence>
<name>A0A937UNV7_9ACTN</name>
<feature type="repeat" description="WD" evidence="5">
    <location>
        <begin position="533"/>
        <end position="566"/>
    </location>
</feature>
<keyword evidence="3 6" id="KW-0547">Nucleotide-binding</keyword>
<accession>A0A937UNV7</accession>
<evidence type="ECO:0000256" key="1">
    <source>
        <dbReference type="ARBA" id="ARBA00022574"/>
    </source>
</evidence>
<dbReference type="SUPFAM" id="SSF56112">
    <property type="entry name" value="Protein kinase-like (PK-like)"/>
    <property type="match status" value="1"/>
</dbReference>
<dbReference type="InterPro" id="IPR015943">
    <property type="entry name" value="WD40/YVTN_repeat-like_dom_sf"/>
</dbReference>
<dbReference type="PROSITE" id="PS50082">
    <property type="entry name" value="WD_REPEATS_2"/>
    <property type="match status" value="6"/>
</dbReference>
<dbReference type="SUPFAM" id="SSF50978">
    <property type="entry name" value="WD40 repeat-like"/>
    <property type="match status" value="1"/>
</dbReference>
<dbReference type="PANTHER" id="PTHR19848">
    <property type="entry name" value="WD40 REPEAT PROTEIN"/>
    <property type="match status" value="1"/>
</dbReference>
<dbReference type="AlphaFoldDB" id="A0A937UNV7"/>
<dbReference type="PROSITE" id="PS50011">
    <property type="entry name" value="PROTEIN_KINASE_DOM"/>
    <property type="match status" value="1"/>
</dbReference>
<keyword evidence="4 6" id="KW-0067">ATP-binding</keyword>
<dbReference type="InterPro" id="IPR017441">
    <property type="entry name" value="Protein_kinase_ATP_BS"/>
</dbReference>
<dbReference type="EMBL" id="JAEACQ010000188">
    <property type="protein sequence ID" value="MBL7628468.1"/>
    <property type="molecule type" value="Genomic_DNA"/>
</dbReference>
<dbReference type="Pfam" id="PF00400">
    <property type="entry name" value="WD40"/>
    <property type="match status" value="7"/>
</dbReference>
<dbReference type="GO" id="GO:0005524">
    <property type="term" value="F:ATP binding"/>
    <property type="evidence" value="ECO:0007669"/>
    <property type="project" value="UniProtKB-UniRule"/>
</dbReference>
<feature type="repeat" description="WD" evidence="5">
    <location>
        <begin position="680"/>
        <end position="706"/>
    </location>
</feature>
<evidence type="ECO:0000256" key="2">
    <source>
        <dbReference type="ARBA" id="ARBA00022737"/>
    </source>
</evidence>
<dbReference type="SMART" id="SM00220">
    <property type="entry name" value="S_TKc"/>
    <property type="match status" value="1"/>
</dbReference>
<gene>
    <name evidence="9" type="ORF">I7412_15165</name>
</gene>
<dbReference type="SMART" id="SM00320">
    <property type="entry name" value="WD40"/>
    <property type="match status" value="7"/>
</dbReference>
<evidence type="ECO:0000313" key="10">
    <source>
        <dbReference type="Proteomes" id="UP000604475"/>
    </source>
</evidence>
<reference evidence="9" key="1">
    <citation type="submission" date="2020-12" db="EMBL/GenBank/DDBJ databases">
        <title>Genomic characterization of non-nitrogen-fixing Frankia strains.</title>
        <authorList>
            <person name="Carlos-Shanley C."/>
            <person name="Guerra T."/>
            <person name="Hahn D."/>
        </authorList>
    </citation>
    <scope>NUCLEOTIDE SEQUENCE</scope>
    <source>
        <strain evidence="9">CN6</strain>
    </source>
</reference>
<evidence type="ECO:0000256" key="6">
    <source>
        <dbReference type="PROSITE-ProRule" id="PRU10141"/>
    </source>
</evidence>
<feature type="domain" description="Protein kinase" evidence="8">
    <location>
        <begin position="15"/>
        <end position="267"/>
    </location>
</feature>
<evidence type="ECO:0000256" key="5">
    <source>
        <dbReference type="PROSITE-ProRule" id="PRU00221"/>
    </source>
</evidence>
<keyword evidence="10" id="KW-1185">Reference proteome</keyword>
<evidence type="ECO:0000256" key="7">
    <source>
        <dbReference type="SAM" id="MobiDB-lite"/>
    </source>
</evidence>
<dbReference type="Pfam" id="PF00069">
    <property type="entry name" value="Pkinase"/>
    <property type="match status" value="1"/>
</dbReference>
<sequence>MKIDQESVAAVLPHIDVRGVLGYGGSGLVFAGVNRRLERPVAIKVLPASGYTEAKMLARMTHAHIVEIFELHEAADSCLIVMEQLDGGTLYERLRTGVSQPTACAVGLAVATALHHAHEKRGILHLDIKPSNILFDDSDLVKVADFSIAKPIEDSVAVASQTIGTPPYMAPEQVERGTLGPATDIYALGVVLYEALAGRTPFGAPPVGEAVKFFYDRHRGQAPAPLNSVPGSVANVVLRALAWNSADRYQSAREFGLELAAAGMKAFGRGWSTGPGLPPLMLDNDVRDSTEGRLPVLKLTSASAADLASMTSGQPAPSPDPMPVLDPDQTVPWAGSLQGVVVSPDLTLDQSTDGPEPTPTRDPDQTLPRPGPREDAAVPAATQPDDHVVAQAATPGSAGDDESVSDPFGRGPAGGTGGVYQSASARPRRRHPRDTLLATVGVAVVVLLGVLYLVRGSDQSPELRSLQPKRSPPGPVTGADTEFLTELTGHTNWISTVAFSPDGRLLASAGDDRAIRLWDVSDPARATPRERRLTGHTGGVYSVAFSPGGEVLASASDDGSVRLWDLGDPADPTPLGEPLTGHAGAVYSVAFSPDGKILASGGDDGTIILWNLDDLPHPVGQPLSPPDGGVHKVRSVAFSPDGDFLASGNANGTVRLWDVSDPDQPRTGHSLPAGTIGDLVRSVAFSPDGRYLAAGSSDTNLYLWDVGDPAVPTDLGATPVQGGDWVYSVAFSPDGGVLAAGVGGRDPSIHLLEVTGAQGLGSDFAFRRRHTNTVTSVAFSFDGQYLATASADRTIGLWRVTVRY</sequence>
<feature type="region of interest" description="Disordered" evidence="7">
    <location>
        <begin position="304"/>
        <end position="332"/>
    </location>
</feature>
<dbReference type="PROSITE" id="PS00107">
    <property type="entry name" value="PROTEIN_KINASE_ATP"/>
    <property type="match status" value="1"/>
</dbReference>
<dbReference type="CDD" id="cd14014">
    <property type="entry name" value="STKc_PknB_like"/>
    <property type="match status" value="1"/>
</dbReference>
<keyword evidence="1 5" id="KW-0853">WD repeat</keyword>
<dbReference type="PROSITE" id="PS00678">
    <property type="entry name" value="WD_REPEATS_1"/>
    <property type="match status" value="5"/>
</dbReference>
<dbReference type="InterPro" id="IPR019775">
    <property type="entry name" value="WD40_repeat_CS"/>
</dbReference>
<keyword evidence="9" id="KW-0418">Kinase</keyword>
<dbReference type="RefSeq" id="WP_203007361.1">
    <property type="nucleotide sequence ID" value="NZ_JADWYU010000127.1"/>
</dbReference>
<feature type="region of interest" description="Disordered" evidence="7">
    <location>
        <begin position="459"/>
        <end position="480"/>
    </location>
</feature>
<dbReference type="PROSITE" id="PS50294">
    <property type="entry name" value="WD_REPEATS_REGION"/>
    <property type="match status" value="6"/>
</dbReference>
<dbReference type="InterPro" id="IPR000719">
    <property type="entry name" value="Prot_kinase_dom"/>
</dbReference>
<keyword evidence="9" id="KW-0723">Serine/threonine-protein kinase</keyword>
<evidence type="ECO:0000259" key="8">
    <source>
        <dbReference type="PROSITE" id="PS50011"/>
    </source>
</evidence>
<dbReference type="Gene3D" id="2.130.10.10">
    <property type="entry name" value="YVTN repeat-like/Quinoprotein amine dehydrogenase"/>
    <property type="match status" value="3"/>
</dbReference>
<dbReference type="InterPro" id="IPR001680">
    <property type="entry name" value="WD40_rpt"/>
</dbReference>
<keyword evidence="2" id="KW-0677">Repeat</keyword>
<dbReference type="InterPro" id="IPR036322">
    <property type="entry name" value="WD40_repeat_dom_sf"/>
</dbReference>
<feature type="binding site" evidence="6">
    <location>
        <position position="44"/>
    </location>
    <ligand>
        <name>ATP</name>
        <dbReference type="ChEBI" id="CHEBI:30616"/>
    </ligand>
</feature>
<evidence type="ECO:0000256" key="3">
    <source>
        <dbReference type="ARBA" id="ARBA00022741"/>
    </source>
</evidence>
<dbReference type="CDD" id="cd00200">
    <property type="entry name" value="WD40"/>
    <property type="match status" value="1"/>
</dbReference>
<organism evidence="9 10">
    <name type="scientific">Frankia nepalensis</name>
    <dbReference type="NCBI Taxonomy" id="1836974"/>
    <lineage>
        <taxon>Bacteria</taxon>
        <taxon>Bacillati</taxon>
        <taxon>Actinomycetota</taxon>
        <taxon>Actinomycetes</taxon>
        <taxon>Frankiales</taxon>
        <taxon>Frankiaceae</taxon>
        <taxon>Frankia</taxon>
    </lineage>
</organism>
<dbReference type="InterPro" id="IPR008271">
    <property type="entry name" value="Ser/Thr_kinase_AS"/>
</dbReference>
<feature type="repeat" description="WD" evidence="5">
    <location>
        <begin position="767"/>
        <end position="804"/>
    </location>
</feature>